<organism evidence="2 3">
    <name type="scientific">Pontiella sulfatireligans</name>
    <dbReference type="NCBI Taxonomy" id="2750658"/>
    <lineage>
        <taxon>Bacteria</taxon>
        <taxon>Pseudomonadati</taxon>
        <taxon>Kiritimatiellota</taxon>
        <taxon>Kiritimatiellia</taxon>
        <taxon>Kiritimatiellales</taxon>
        <taxon>Pontiellaceae</taxon>
        <taxon>Pontiella</taxon>
    </lineage>
</organism>
<feature type="domain" description="Metallo-beta-lactamase" evidence="1">
    <location>
        <begin position="25"/>
        <end position="236"/>
    </location>
</feature>
<dbReference type="AlphaFoldDB" id="A0A6C2UIK9"/>
<dbReference type="Pfam" id="PF00753">
    <property type="entry name" value="Lactamase_B"/>
    <property type="match status" value="1"/>
</dbReference>
<dbReference type="InterPro" id="IPR001279">
    <property type="entry name" value="Metallo-B-lactamas"/>
</dbReference>
<gene>
    <name evidence="2" type="ORF">SCARR_02008</name>
</gene>
<dbReference type="InterPro" id="IPR041712">
    <property type="entry name" value="DHPS-like_MBL-fold"/>
</dbReference>
<dbReference type="GO" id="GO:0016740">
    <property type="term" value="F:transferase activity"/>
    <property type="evidence" value="ECO:0007669"/>
    <property type="project" value="TreeGrafter"/>
</dbReference>
<reference evidence="2 3" key="1">
    <citation type="submission" date="2019-04" db="EMBL/GenBank/DDBJ databases">
        <authorList>
            <person name="Van Vliet M D."/>
        </authorList>
    </citation>
    <scope>NUCLEOTIDE SEQUENCE [LARGE SCALE GENOMIC DNA]</scope>
    <source>
        <strain evidence="2 3">F21</strain>
    </source>
</reference>
<dbReference type="PANTHER" id="PTHR13754">
    <property type="entry name" value="METALLO-BETA-LACTAMASE SUPERFAMILY PROTEIN"/>
    <property type="match status" value="1"/>
</dbReference>
<evidence type="ECO:0000313" key="2">
    <source>
        <dbReference type="EMBL" id="VGO19948.1"/>
    </source>
</evidence>
<keyword evidence="3" id="KW-1185">Reference proteome</keyword>
<dbReference type="SUPFAM" id="SSF56281">
    <property type="entry name" value="Metallo-hydrolase/oxidoreductase"/>
    <property type="match status" value="1"/>
</dbReference>
<dbReference type="PANTHER" id="PTHR13754:SF13">
    <property type="entry name" value="METALLO-BETA-LACTAMASE SUPERFAMILY PROTEIN (AFU_ORTHOLOGUE AFUA_3G07630)"/>
    <property type="match status" value="1"/>
</dbReference>
<dbReference type="CDD" id="cd07713">
    <property type="entry name" value="DHPS-like_MBL-fold"/>
    <property type="match status" value="1"/>
</dbReference>
<dbReference type="SMART" id="SM00849">
    <property type="entry name" value="Lactamase_B"/>
    <property type="match status" value="1"/>
</dbReference>
<dbReference type="InterPro" id="IPR052926">
    <property type="entry name" value="Metallo-beta-lactamase_dom"/>
</dbReference>
<evidence type="ECO:0000313" key="3">
    <source>
        <dbReference type="Proteomes" id="UP000346198"/>
    </source>
</evidence>
<evidence type="ECO:0000259" key="1">
    <source>
        <dbReference type="SMART" id="SM00849"/>
    </source>
</evidence>
<name>A0A6C2UIK9_9BACT</name>
<dbReference type="RefSeq" id="WP_168433190.1">
    <property type="nucleotide sequence ID" value="NZ_CAAHFH010000001.1"/>
</dbReference>
<protein>
    <recommendedName>
        <fullName evidence="1">Metallo-beta-lactamase domain-containing protein</fullName>
    </recommendedName>
</protein>
<dbReference type="Proteomes" id="UP000346198">
    <property type="component" value="Unassembled WGS sequence"/>
</dbReference>
<dbReference type="Gene3D" id="3.60.15.10">
    <property type="entry name" value="Ribonuclease Z/Hydroxyacylglutathione hydrolase-like"/>
    <property type="match status" value="1"/>
</dbReference>
<dbReference type="EMBL" id="CAAHFH010000001">
    <property type="protein sequence ID" value="VGO19948.1"/>
    <property type="molecule type" value="Genomic_DNA"/>
</dbReference>
<proteinExistence type="predicted"/>
<sequence length="289" mass="31542">MTTSPAVKISILMDNRAKPGFLSEHGFAVWIESGNQKLLFDAGGSDALTHNAERMGIDLSAANYLVLSHGHYDHTGYVAELLNQHPHVKVLMHPKATQQRYSIHPGKGPKDISMPSEAASVLQAHPSDQKTVTEEPHELWPWLGSSGAIPRTHPLEDTGGPFFMDAEGRVPDHIEDDLALWIKTPRGLVILTGCCHAGLINTVEQIKTVTGETSIYAVIGGLHLKAAKEPRIAATLDALKQWNPDYLIPCHCTGDNVIDILQQELGYCVKPGRSGMQLMISPQISMLTE</sequence>
<dbReference type="InterPro" id="IPR036866">
    <property type="entry name" value="RibonucZ/Hydroxyglut_hydro"/>
</dbReference>
<accession>A0A6C2UIK9</accession>